<reference evidence="2 3" key="1">
    <citation type="journal article" date="2021" name="Plant Biotechnol. J.">
        <title>Multi-omics assisted identification of the key and species-specific regulatory components of drought-tolerant mechanisms in Gossypium stocksii.</title>
        <authorList>
            <person name="Yu D."/>
            <person name="Ke L."/>
            <person name="Zhang D."/>
            <person name="Wu Y."/>
            <person name="Sun Y."/>
            <person name="Mei J."/>
            <person name="Sun J."/>
            <person name="Sun Y."/>
        </authorList>
    </citation>
    <scope>NUCLEOTIDE SEQUENCE [LARGE SCALE GENOMIC DNA]</scope>
    <source>
        <strain evidence="3">cv. E1</strain>
        <tissue evidence="2">Leaf</tissue>
    </source>
</reference>
<feature type="region of interest" description="Disordered" evidence="1">
    <location>
        <begin position="133"/>
        <end position="153"/>
    </location>
</feature>
<accession>A0A9D3VIL6</accession>
<sequence>MENIVVLKLLGHNISFSVLQNKIYSLWKTLMPFQLIDTENGYFLAKFQNKMDCRKGSLIGKVAKLEMNTDSRIRGRFACMAVYVNFDKPLVSQVLINGKTQRVKYEFLPTVCFHYGRYGHVKEVCPFRVLEPSSGRTMPSSESSPEAVNMVDD</sequence>
<gene>
    <name evidence="2" type="ORF">J1N35_022830</name>
</gene>
<evidence type="ECO:0008006" key="4">
    <source>
        <dbReference type="Google" id="ProtNLM"/>
    </source>
</evidence>
<dbReference type="PANTHER" id="PTHR31286:SF173">
    <property type="entry name" value="DUF4283 DOMAIN-CONTAINING PROTEIN"/>
    <property type="match status" value="1"/>
</dbReference>
<dbReference type="InterPro" id="IPR040256">
    <property type="entry name" value="At4g02000-like"/>
</dbReference>
<dbReference type="Proteomes" id="UP000828251">
    <property type="component" value="Unassembled WGS sequence"/>
</dbReference>
<dbReference type="PANTHER" id="PTHR31286">
    <property type="entry name" value="GLYCINE-RICH CELL WALL STRUCTURAL PROTEIN 1.8-LIKE"/>
    <property type="match status" value="1"/>
</dbReference>
<name>A0A9D3VIL6_9ROSI</name>
<dbReference type="EMBL" id="JAIQCV010000007">
    <property type="protein sequence ID" value="KAH1083069.1"/>
    <property type="molecule type" value="Genomic_DNA"/>
</dbReference>
<comment type="caution">
    <text evidence="2">The sequence shown here is derived from an EMBL/GenBank/DDBJ whole genome shotgun (WGS) entry which is preliminary data.</text>
</comment>
<evidence type="ECO:0000313" key="3">
    <source>
        <dbReference type="Proteomes" id="UP000828251"/>
    </source>
</evidence>
<feature type="compositionally biased region" description="Polar residues" evidence="1">
    <location>
        <begin position="134"/>
        <end position="146"/>
    </location>
</feature>
<evidence type="ECO:0000313" key="2">
    <source>
        <dbReference type="EMBL" id="KAH1083069.1"/>
    </source>
</evidence>
<evidence type="ECO:0000256" key="1">
    <source>
        <dbReference type="SAM" id="MobiDB-lite"/>
    </source>
</evidence>
<dbReference type="OrthoDB" id="1002340at2759"/>
<organism evidence="2 3">
    <name type="scientific">Gossypium stocksii</name>
    <dbReference type="NCBI Taxonomy" id="47602"/>
    <lineage>
        <taxon>Eukaryota</taxon>
        <taxon>Viridiplantae</taxon>
        <taxon>Streptophyta</taxon>
        <taxon>Embryophyta</taxon>
        <taxon>Tracheophyta</taxon>
        <taxon>Spermatophyta</taxon>
        <taxon>Magnoliopsida</taxon>
        <taxon>eudicotyledons</taxon>
        <taxon>Gunneridae</taxon>
        <taxon>Pentapetalae</taxon>
        <taxon>rosids</taxon>
        <taxon>malvids</taxon>
        <taxon>Malvales</taxon>
        <taxon>Malvaceae</taxon>
        <taxon>Malvoideae</taxon>
        <taxon>Gossypium</taxon>
    </lineage>
</organism>
<protein>
    <recommendedName>
        <fullName evidence="4">Zinc knuckle CX2CX4HX4C domain-containing protein</fullName>
    </recommendedName>
</protein>
<keyword evidence="3" id="KW-1185">Reference proteome</keyword>
<proteinExistence type="predicted"/>
<dbReference type="AlphaFoldDB" id="A0A9D3VIL6"/>